<evidence type="ECO:0000256" key="1">
    <source>
        <dbReference type="PROSITE-ProRule" id="PRU00169"/>
    </source>
</evidence>
<protein>
    <recommendedName>
        <fullName evidence="6">Transcriptional regulator</fullName>
    </recommendedName>
</protein>
<dbReference type="GO" id="GO:0003677">
    <property type="term" value="F:DNA binding"/>
    <property type="evidence" value="ECO:0007669"/>
    <property type="project" value="InterPro"/>
</dbReference>
<gene>
    <name evidence="4" type="ORF">CMV30_01495</name>
</gene>
<organism evidence="4 5">
    <name type="scientific">Nibricoccus aquaticus</name>
    <dbReference type="NCBI Taxonomy" id="2576891"/>
    <lineage>
        <taxon>Bacteria</taxon>
        <taxon>Pseudomonadati</taxon>
        <taxon>Verrucomicrobiota</taxon>
        <taxon>Opitutia</taxon>
        <taxon>Opitutales</taxon>
        <taxon>Opitutaceae</taxon>
        <taxon>Nibricoccus</taxon>
    </lineage>
</organism>
<dbReference type="SUPFAM" id="SSF47413">
    <property type="entry name" value="lambda repressor-like DNA-binding domains"/>
    <property type="match status" value="1"/>
</dbReference>
<dbReference type="EMBL" id="CP023344">
    <property type="protein sequence ID" value="ATC62745.1"/>
    <property type="molecule type" value="Genomic_DNA"/>
</dbReference>
<evidence type="ECO:0008006" key="6">
    <source>
        <dbReference type="Google" id="ProtNLM"/>
    </source>
</evidence>
<dbReference type="SMART" id="SM00530">
    <property type="entry name" value="HTH_XRE"/>
    <property type="match status" value="1"/>
</dbReference>
<keyword evidence="1" id="KW-0597">Phosphoprotein</keyword>
<dbReference type="SMART" id="SM00448">
    <property type="entry name" value="REC"/>
    <property type="match status" value="1"/>
</dbReference>
<dbReference type="InterPro" id="IPR010982">
    <property type="entry name" value="Lambda_DNA-bd_dom_sf"/>
</dbReference>
<evidence type="ECO:0000313" key="4">
    <source>
        <dbReference type="EMBL" id="ATC62745.1"/>
    </source>
</evidence>
<proteinExistence type="predicted"/>
<dbReference type="AlphaFoldDB" id="A0A290Q269"/>
<dbReference type="GO" id="GO:0000160">
    <property type="term" value="P:phosphorelay signal transduction system"/>
    <property type="evidence" value="ECO:0007669"/>
    <property type="project" value="InterPro"/>
</dbReference>
<evidence type="ECO:0000259" key="3">
    <source>
        <dbReference type="PROSITE" id="PS50943"/>
    </source>
</evidence>
<evidence type="ECO:0000313" key="5">
    <source>
        <dbReference type="Proteomes" id="UP000217265"/>
    </source>
</evidence>
<dbReference type="InterPro" id="IPR011006">
    <property type="entry name" value="CheY-like_superfamily"/>
</dbReference>
<dbReference type="Gene3D" id="1.10.260.40">
    <property type="entry name" value="lambda repressor-like DNA-binding domains"/>
    <property type="match status" value="1"/>
</dbReference>
<dbReference type="PANTHER" id="PTHR44520:SF1">
    <property type="entry name" value="TWO-COMPONENT SYSTEM REGULATORY PROTEIN"/>
    <property type="match status" value="1"/>
</dbReference>
<accession>A0A290Q269</accession>
<feature type="domain" description="HTH cro/C1-type" evidence="3">
    <location>
        <begin position="32"/>
        <end position="86"/>
    </location>
</feature>
<dbReference type="Pfam" id="PF01381">
    <property type="entry name" value="HTH_3"/>
    <property type="match status" value="1"/>
</dbReference>
<sequence length="263" mass="28694">MDFGVTLDMNVAKRNYPPRRIVPLQVQFGAAVRASRESLGITQEELGWRAGLHRTYITDIERGARNLTLKSVEALAKALEVPIASLLARASGEEVGVANVVAKAGLGEILMVEDSVVDAQLAVRAFKKAKFTNPVYTVKDGAQALDYLSREGAFAERSPNELPALVLLDLHLPKVSGLEVLRRIKEEPATRNVPVVVLTASRLHRDVEECLRLGAEAYLVKPVGFENFSKVTAGLNMTWALFKSEPGAQAGRRAVEQRAADKI</sequence>
<dbReference type="PROSITE" id="PS50110">
    <property type="entry name" value="RESPONSE_REGULATORY"/>
    <property type="match status" value="1"/>
</dbReference>
<keyword evidence="5" id="KW-1185">Reference proteome</keyword>
<dbReference type="SUPFAM" id="SSF52172">
    <property type="entry name" value="CheY-like"/>
    <property type="match status" value="1"/>
</dbReference>
<dbReference type="CDD" id="cd17557">
    <property type="entry name" value="REC_Rcp-like"/>
    <property type="match status" value="1"/>
</dbReference>
<feature type="modified residue" description="4-aspartylphosphate" evidence="1">
    <location>
        <position position="169"/>
    </location>
</feature>
<dbReference type="InterPro" id="IPR052893">
    <property type="entry name" value="TCS_response_regulator"/>
</dbReference>
<evidence type="ECO:0000259" key="2">
    <source>
        <dbReference type="PROSITE" id="PS50110"/>
    </source>
</evidence>
<dbReference type="KEGG" id="vbh:CMV30_01495"/>
<dbReference type="PROSITE" id="PS50943">
    <property type="entry name" value="HTH_CROC1"/>
    <property type="match status" value="1"/>
</dbReference>
<dbReference type="Gene3D" id="3.40.50.2300">
    <property type="match status" value="1"/>
</dbReference>
<dbReference type="PANTHER" id="PTHR44520">
    <property type="entry name" value="RESPONSE REGULATOR RCP1-RELATED"/>
    <property type="match status" value="1"/>
</dbReference>
<feature type="domain" description="Response regulatory" evidence="2">
    <location>
        <begin position="108"/>
        <end position="236"/>
    </location>
</feature>
<name>A0A290Q269_9BACT</name>
<dbReference type="InterPro" id="IPR001387">
    <property type="entry name" value="Cro/C1-type_HTH"/>
</dbReference>
<reference evidence="4 5" key="1">
    <citation type="submission" date="2017-09" db="EMBL/GenBank/DDBJ databases">
        <title>Complete genome sequence of Verrucomicrobial strain HZ-65, isolated from freshwater.</title>
        <authorList>
            <person name="Choi A."/>
        </authorList>
    </citation>
    <scope>NUCLEOTIDE SEQUENCE [LARGE SCALE GENOMIC DNA]</scope>
    <source>
        <strain evidence="4 5">HZ-65</strain>
    </source>
</reference>
<dbReference type="Pfam" id="PF00072">
    <property type="entry name" value="Response_reg"/>
    <property type="match status" value="1"/>
</dbReference>
<dbReference type="CDD" id="cd00093">
    <property type="entry name" value="HTH_XRE"/>
    <property type="match status" value="1"/>
</dbReference>
<dbReference type="InterPro" id="IPR001789">
    <property type="entry name" value="Sig_transdc_resp-reg_receiver"/>
</dbReference>
<dbReference type="Proteomes" id="UP000217265">
    <property type="component" value="Chromosome"/>
</dbReference>